<gene>
    <name evidence="1" type="ORF">DEBURN_LOCUS9139</name>
</gene>
<protein>
    <submittedName>
        <fullName evidence="1">4388_t:CDS:1</fullName>
    </submittedName>
</protein>
<reference evidence="1" key="1">
    <citation type="submission" date="2021-06" db="EMBL/GenBank/DDBJ databases">
        <authorList>
            <person name="Kallberg Y."/>
            <person name="Tangrot J."/>
            <person name="Rosling A."/>
        </authorList>
    </citation>
    <scope>NUCLEOTIDE SEQUENCE</scope>
    <source>
        <strain evidence="1">AZ414A</strain>
    </source>
</reference>
<sequence>NYMKTFSFSNGDEFNESFGGLGRSLDFAQNFQPLQCSYDYNLNESLNVPIVTDNIFFDLEQCFNLIENNEPIYYET</sequence>
<dbReference type="EMBL" id="CAJVPK010001606">
    <property type="protein sequence ID" value="CAG8592732.1"/>
    <property type="molecule type" value="Genomic_DNA"/>
</dbReference>
<evidence type="ECO:0000313" key="2">
    <source>
        <dbReference type="Proteomes" id="UP000789706"/>
    </source>
</evidence>
<organism evidence="1 2">
    <name type="scientific">Diversispora eburnea</name>
    <dbReference type="NCBI Taxonomy" id="1213867"/>
    <lineage>
        <taxon>Eukaryota</taxon>
        <taxon>Fungi</taxon>
        <taxon>Fungi incertae sedis</taxon>
        <taxon>Mucoromycota</taxon>
        <taxon>Glomeromycotina</taxon>
        <taxon>Glomeromycetes</taxon>
        <taxon>Diversisporales</taxon>
        <taxon>Diversisporaceae</taxon>
        <taxon>Diversispora</taxon>
    </lineage>
</organism>
<keyword evidence="2" id="KW-1185">Reference proteome</keyword>
<dbReference type="OrthoDB" id="10545710at2759"/>
<dbReference type="AlphaFoldDB" id="A0A9N9CA88"/>
<dbReference type="Proteomes" id="UP000789706">
    <property type="component" value="Unassembled WGS sequence"/>
</dbReference>
<proteinExistence type="predicted"/>
<comment type="caution">
    <text evidence="1">The sequence shown here is derived from an EMBL/GenBank/DDBJ whole genome shotgun (WGS) entry which is preliminary data.</text>
</comment>
<evidence type="ECO:0000313" key="1">
    <source>
        <dbReference type="EMBL" id="CAG8592732.1"/>
    </source>
</evidence>
<name>A0A9N9CA88_9GLOM</name>
<feature type="non-terminal residue" evidence="1">
    <location>
        <position position="1"/>
    </location>
</feature>
<accession>A0A9N9CA88</accession>